<proteinExistence type="predicted"/>
<accession>A0ACB8DR66</accession>
<dbReference type="EMBL" id="CM023479">
    <property type="protein sequence ID" value="KAH7974848.1"/>
    <property type="molecule type" value="Genomic_DNA"/>
</dbReference>
<comment type="caution">
    <text evidence="1">The sequence shown here is derived from an EMBL/GenBank/DDBJ whole genome shotgun (WGS) entry which is preliminary data.</text>
</comment>
<evidence type="ECO:0000313" key="1">
    <source>
        <dbReference type="EMBL" id="KAH7974848.1"/>
    </source>
</evidence>
<name>A0ACB8DR66_DERSI</name>
<gene>
    <name evidence="1" type="ORF">HPB49_020400</name>
</gene>
<dbReference type="Proteomes" id="UP000821865">
    <property type="component" value="Chromosome 10"/>
</dbReference>
<organism evidence="1 2">
    <name type="scientific">Dermacentor silvarum</name>
    <name type="common">Tick</name>
    <dbReference type="NCBI Taxonomy" id="543639"/>
    <lineage>
        <taxon>Eukaryota</taxon>
        <taxon>Metazoa</taxon>
        <taxon>Ecdysozoa</taxon>
        <taxon>Arthropoda</taxon>
        <taxon>Chelicerata</taxon>
        <taxon>Arachnida</taxon>
        <taxon>Acari</taxon>
        <taxon>Parasitiformes</taxon>
        <taxon>Ixodida</taxon>
        <taxon>Ixodoidea</taxon>
        <taxon>Ixodidae</taxon>
        <taxon>Rhipicephalinae</taxon>
        <taxon>Dermacentor</taxon>
    </lineage>
</organism>
<keyword evidence="2" id="KW-1185">Reference proteome</keyword>
<evidence type="ECO:0000313" key="2">
    <source>
        <dbReference type="Proteomes" id="UP000821865"/>
    </source>
</evidence>
<sequence length="314" mass="35715">MFRYPHKYRDKRPEAGGSSYDKYALEQEVKETGVPNARMIIREGTAPLVISSVDPAVSLSDVSSKYIGHSLQEIAGEPLCNAFFSNRGSITAYVKTTRAFRRLRAVTSLSGVPVRAEFPRWFHKNAGKLKNVPARFTEKNLLDRLSEVGVINVRRQITHTILPDGTVDAKPTEHVVVHFGPDRLMPAQVKLGFTLYEVYPYVPPPVQCSKCQEMNHVAKSCPNETRCKVCAGPHGHRLCTAGKRNRQPRCANCGGGHTASYAHCPTKMREVQRMYKERFDELRKQHDKLRELDNQREVEEMENSSQYSRYFVFD</sequence>
<reference evidence="1" key="1">
    <citation type="submission" date="2020-05" db="EMBL/GenBank/DDBJ databases">
        <title>Large-scale comparative analyses of tick genomes elucidate their genetic diversity and vector capacities.</title>
        <authorList>
            <person name="Jia N."/>
            <person name="Wang J."/>
            <person name="Shi W."/>
            <person name="Du L."/>
            <person name="Sun Y."/>
            <person name="Zhan W."/>
            <person name="Jiang J."/>
            <person name="Wang Q."/>
            <person name="Zhang B."/>
            <person name="Ji P."/>
            <person name="Sakyi L.B."/>
            <person name="Cui X."/>
            <person name="Yuan T."/>
            <person name="Jiang B."/>
            <person name="Yang W."/>
            <person name="Lam T.T.-Y."/>
            <person name="Chang Q."/>
            <person name="Ding S."/>
            <person name="Wang X."/>
            <person name="Zhu J."/>
            <person name="Ruan X."/>
            <person name="Zhao L."/>
            <person name="Wei J."/>
            <person name="Que T."/>
            <person name="Du C."/>
            <person name="Cheng J."/>
            <person name="Dai P."/>
            <person name="Han X."/>
            <person name="Huang E."/>
            <person name="Gao Y."/>
            <person name="Liu J."/>
            <person name="Shao H."/>
            <person name="Ye R."/>
            <person name="Li L."/>
            <person name="Wei W."/>
            <person name="Wang X."/>
            <person name="Wang C."/>
            <person name="Yang T."/>
            <person name="Huo Q."/>
            <person name="Li W."/>
            <person name="Guo W."/>
            <person name="Chen H."/>
            <person name="Zhou L."/>
            <person name="Ni X."/>
            <person name="Tian J."/>
            <person name="Zhou Y."/>
            <person name="Sheng Y."/>
            <person name="Liu T."/>
            <person name="Pan Y."/>
            <person name="Xia L."/>
            <person name="Li J."/>
            <person name="Zhao F."/>
            <person name="Cao W."/>
        </authorList>
    </citation>
    <scope>NUCLEOTIDE SEQUENCE</scope>
    <source>
        <strain evidence="1">Dsil-2018</strain>
    </source>
</reference>
<protein>
    <submittedName>
        <fullName evidence="1">Uncharacterized protein</fullName>
    </submittedName>
</protein>